<dbReference type="InterPro" id="IPR035940">
    <property type="entry name" value="CAP_sf"/>
</dbReference>
<feature type="region of interest" description="Disordered" evidence="1">
    <location>
        <begin position="1"/>
        <end position="81"/>
    </location>
</feature>
<dbReference type="NCBIfam" id="TIGR02909">
    <property type="entry name" value="spore_YkwD"/>
    <property type="match status" value="1"/>
</dbReference>
<reference evidence="3 4" key="1">
    <citation type="submission" date="2019-05" db="EMBL/GenBank/DDBJ databases">
        <title>We sequenced the genome of Paenibacillus hemerocallicola KCTC 33185 for further insight into its adaptation and study the phylogeny of Paenibacillus.</title>
        <authorList>
            <person name="Narsing Rao M.P."/>
        </authorList>
    </citation>
    <scope>NUCLEOTIDE SEQUENCE [LARGE SCALE GENOMIC DNA]</scope>
    <source>
        <strain evidence="3 4">KCTC 33185</strain>
    </source>
</reference>
<sequence>MTKMQQTPNQTKVETHAGNAAPTSTLRQASSTSTPGADNSSIAMQQAPQGGTNWMDWFNGAPANNAPNQAGNPQSPADSSQFAQQVLQLVNQERTKAGLQSLSMNDSLSNMAMTKAQDMYNNNYFDHQSPTYGSPFDMMSAFGITYNTAGENIAKGQTSPMEVMNQWMNSPGHRANILNSSFTQIGIAYYNSEWVQEFIG</sequence>
<dbReference type="OrthoDB" id="9783944at2"/>
<dbReference type="PANTHER" id="PTHR31157:SF1">
    <property type="entry name" value="SCP DOMAIN-CONTAINING PROTEIN"/>
    <property type="match status" value="1"/>
</dbReference>
<dbReference type="Proteomes" id="UP000307943">
    <property type="component" value="Unassembled WGS sequence"/>
</dbReference>
<evidence type="ECO:0000256" key="1">
    <source>
        <dbReference type="SAM" id="MobiDB-lite"/>
    </source>
</evidence>
<name>A0A5C4SYJ2_9BACL</name>
<dbReference type="PANTHER" id="PTHR31157">
    <property type="entry name" value="SCP DOMAIN-CONTAINING PROTEIN"/>
    <property type="match status" value="1"/>
</dbReference>
<dbReference type="EMBL" id="VDCQ01000071">
    <property type="protein sequence ID" value="TNJ61852.1"/>
    <property type="molecule type" value="Genomic_DNA"/>
</dbReference>
<dbReference type="InterPro" id="IPR014258">
    <property type="entry name" value="CAP_domain_YkwD-like"/>
</dbReference>
<dbReference type="SUPFAM" id="SSF55797">
    <property type="entry name" value="PR-1-like"/>
    <property type="match status" value="1"/>
</dbReference>
<dbReference type="Pfam" id="PF00188">
    <property type="entry name" value="CAP"/>
    <property type="match status" value="1"/>
</dbReference>
<keyword evidence="4" id="KW-1185">Reference proteome</keyword>
<dbReference type="RefSeq" id="WP_139606657.1">
    <property type="nucleotide sequence ID" value="NZ_VDCQ01000071.1"/>
</dbReference>
<dbReference type="InterPro" id="IPR014044">
    <property type="entry name" value="CAP_dom"/>
</dbReference>
<evidence type="ECO:0000259" key="2">
    <source>
        <dbReference type="Pfam" id="PF00188"/>
    </source>
</evidence>
<protein>
    <submittedName>
        <fullName evidence="3">SCP-like extracellular</fullName>
    </submittedName>
</protein>
<proteinExistence type="predicted"/>
<comment type="caution">
    <text evidence="3">The sequence shown here is derived from an EMBL/GenBank/DDBJ whole genome shotgun (WGS) entry which is preliminary data.</text>
</comment>
<evidence type="ECO:0000313" key="4">
    <source>
        <dbReference type="Proteomes" id="UP000307943"/>
    </source>
</evidence>
<organism evidence="3 4">
    <name type="scientific">Paenibacillus hemerocallicola</name>
    <dbReference type="NCBI Taxonomy" id="1172614"/>
    <lineage>
        <taxon>Bacteria</taxon>
        <taxon>Bacillati</taxon>
        <taxon>Bacillota</taxon>
        <taxon>Bacilli</taxon>
        <taxon>Bacillales</taxon>
        <taxon>Paenibacillaceae</taxon>
        <taxon>Paenibacillus</taxon>
    </lineage>
</organism>
<evidence type="ECO:0000313" key="3">
    <source>
        <dbReference type="EMBL" id="TNJ61852.1"/>
    </source>
</evidence>
<feature type="compositionally biased region" description="Polar residues" evidence="1">
    <location>
        <begin position="21"/>
        <end position="52"/>
    </location>
</feature>
<gene>
    <name evidence="3" type="ORF">FE784_33745</name>
</gene>
<dbReference type="AlphaFoldDB" id="A0A5C4SYJ2"/>
<feature type="compositionally biased region" description="Polar residues" evidence="1">
    <location>
        <begin position="1"/>
        <end position="12"/>
    </location>
</feature>
<feature type="compositionally biased region" description="Low complexity" evidence="1">
    <location>
        <begin position="59"/>
        <end position="77"/>
    </location>
</feature>
<accession>A0A5C4SYJ2</accession>
<feature type="domain" description="SCP" evidence="2">
    <location>
        <begin position="87"/>
        <end position="196"/>
    </location>
</feature>
<dbReference type="Gene3D" id="3.40.33.10">
    <property type="entry name" value="CAP"/>
    <property type="match status" value="1"/>
</dbReference>
<dbReference type="CDD" id="cd05379">
    <property type="entry name" value="CAP_bacterial"/>
    <property type="match status" value="1"/>
</dbReference>